<feature type="compositionally biased region" description="Low complexity" evidence="1">
    <location>
        <begin position="268"/>
        <end position="283"/>
    </location>
</feature>
<dbReference type="Gene3D" id="3.40.50.1820">
    <property type="entry name" value="alpha/beta hydrolase"/>
    <property type="match status" value="1"/>
</dbReference>
<dbReference type="SUPFAM" id="SSF53474">
    <property type="entry name" value="alpha/beta-Hydrolases"/>
    <property type="match status" value="1"/>
</dbReference>
<accession>A0A8J4UQ53</accession>
<dbReference type="EMBL" id="AJWJ01000526">
    <property type="protein sequence ID" value="KAF2070201.1"/>
    <property type="molecule type" value="Genomic_DNA"/>
</dbReference>
<protein>
    <recommendedName>
        <fullName evidence="4">Dienelactone hydrolase domain-containing protein</fullName>
    </recommendedName>
</protein>
<name>A0A8J4UQ53_9MYCE</name>
<evidence type="ECO:0000313" key="3">
    <source>
        <dbReference type="Proteomes" id="UP000695562"/>
    </source>
</evidence>
<proteinExistence type="predicted"/>
<keyword evidence="3" id="KW-1185">Reference proteome</keyword>
<dbReference type="InterPro" id="IPR029058">
    <property type="entry name" value="AB_hydrolase_fold"/>
</dbReference>
<dbReference type="AlphaFoldDB" id="A0A8J4UQ53"/>
<dbReference type="OrthoDB" id="18845at2759"/>
<dbReference type="Proteomes" id="UP000695562">
    <property type="component" value="Unassembled WGS sequence"/>
</dbReference>
<organism evidence="2 3">
    <name type="scientific">Polysphondylium violaceum</name>
    <dbReference type="NCBI Taxonomy" id="133409"/>
    <lineage>
        <taxon>Eukaryota</taxon>
        <taxon>Amoebozoa</taxon>
        <taxon>Evosea</taxon>
        <taxon>Eumycetozoa</taxon>
        <taxon>Dictyostelia</taxon>
        <taxon>Dictyosteliales</taxon>
        <taxon>Dictyosteliaceae</taxon>
        <taxon>Polysphondylium</taxon>
    </lineage>
</organism>
<evidence type="ECO:0000313" key="2">
    <source>
        <dbReference type="EMBL" id="KAF2070201.1"/>
    </source>
</evidence>
<reference evidence="2" key="1">
    <citation type="submission" date="2020-01" db="EMBL/GenBank/DDBJ databases">
        <title>Development of genomics and gene disruption for Polysphondylium violaceum indicates a role for the polyketide synthase stlB in stalk morphogenesis.</title>
        <authorList>
            <person name="Narita B."/>
            <person name="Kawabe Y."/>
            <person name="Kin K."/>
            <person name="Saito T."/>
            <person name="Gibbs R."/>
            <person name="Kuspa A."/>
            <person name="Muzny D."/>
            <person name="Queller D."/>
            <person name="Richards S."/>
            <person name="Strassman J."/>
            <person name="Sucgang R."/>
            <person name="Worley K."/>
            <person name="Schaap P."/>
        </authorList>
    </citation>
    <scope>NUCLEOTIDE SEQUENCE</scope>
    <source>
        <strain evidence="2">QSvi11</strain>
    </source>
</reference>
<evidence type="ECO:0008006" key="4">
    <source>
        <dbReference type="Google" id="ProtNLM"/>
    </source>
</evidence>
<sequence length="289" mass="32694">MEEKTFIQNSISSASIQNRQKHFHSSKYNSACYSEFSQHVSIKSDNIYLEGTVTNPPNSKAIIIFAHGCGSSRMSPRNLLISKIFHSIGFSTLLFDILTPQEERLDGITGEFKYNIDLISNRIIDATQWLNTMPELKDLPIGYFGSSTGACGALLADTLFKNNKIFSIVSRSGRLSLLDKETIDNIKTPTLMICGSEDREIVNINRDALSRMSHCEHKQLIVIQNASHLFSEPGCLEQVAEISKCFYLSSLNKFLHQRDQLQQHHINHQQQVSSNQQQQYHNNICPVSE</sequence>
<evidence type="ECO:0000256" key="1">
    <source>
        <dbReference type="SAM" id="MobiDB-lite"/>
    </source>
</evidence>
<comment type="caution">
    <text evidence="2">The sequence shown here is derived from an EMBL/GenBank/DDBJ whole genome shotgun (WGS) entry which is preliminary data.</text>
</comment>
<gene>
    <name evidence="2" type="ORF">CYY_008477</name>
</gene>
<feature type="region of interest" description="Disordered" evidence="1">
    <location>
        <begin position="268"/>
        <end position="289"/>
    </location>
</feature>